<dbReference type="GO" id="GO:0046872">
    <property type="term" value="F:metal ion binding"/>
    <property type="evidence" value="ECO:0007669"/>
    <property type="project" value="UniProtKB-KW"/>
</dbReference>
<gene>
    <name evidence="15" type="ORF">C1SCF055_LOCUS2954</name>
</gene>
<keyword evidence="17" id="KW-0413">Isomerase</keyword>
<keyword evidence="11" id="KW-0175">Coiled coil</keyword>
<accession>A0A9P1BJQ4</accession>
<dbReference type="Proteomes" id="UP001152797">
    <property type="component" value="Unassembled WGS sequence"/>
</dbReference>
<evidence type="ECO:0000256" key="1">
    <source>
        <dbReference type="ARBA" id="ARBA00001946"/>
    </source>
</evidence>
<dbReference type="GO" id="GO:0016301">
    <property type="term" value="F:kinase activity"/>
    <property type="evidence" value="ECO:0007669"/>
    <property type="project" value="UniProtKB-KW"/>
</dbReference>
<evidence type="ECO:0000259" key="12">
    <source>
        <dbReference type="Pfam" id="PF01326"/>
    </source>
</evidence>
<keyword evidence="9" id="KW-0460">Magnesium</keyword>
<sequence length="1556" mass="173699">MIAAQLGKCSINVDVVSEPNDEGGWMVFEVTATGFGSGDMFLHWGVGKQSAEEWIVPVEIQARTQPAATRVPGALQTAFPAPDGQNVRKVRLEINTDANLKGCQFVLHKKPNEWLKNGATNFLIDFSKVAESRSFRNLVAAASGEASAKVSCYSSSGVEVAIIAAAKGGSCEVQAIVRTERDLVLQYGPAAKDHRWTSSSRLNLEKAPGGVSKGLIKIDGQNLNKYLMFVLHDPSVNQWLKDAGRDFAFELPEELCKAKPPEAPKESFEPAPRLQRRASKLFSTFVEEVQRAEPDAKTTSWQVPGTNIEVVLLATSVEEECQLHVLVHCSTELVIQYGPAGKDRAWKSSKRAPLVRSGTDKFEVSFTIPAAEVDTYIMFVLHDGAANRWIKHGPHDFEFELPRHEEWDRARREAEARSEEEARQADAVKNQFLEGRRQREARADISFTSFALQGDFGTMDVACISEGEHKAKVEIRAWLNPRLGECLLHFGVFEKPQSRQWTSATHIKSVQWPADLTKVDEKACRMKLQKMEGGIHGIDLAVTAHAEKEDSETLIEPDIGGFGFVLKTMHGDTWIKPTDGGDATVRFSSKGRWKGPWAQVADKIVEQETTWNQMSLKRRYENCLDFLDQWEKNSQGLQMRRLASWTTLVQVDSSKAVWSRMPSMPLIEMSNEEETNEEFWSWIFVWQRFSFQQLLTWERNTCTQPRMLAATTNQITQRLAELWKSTASCRLWIRWTLSTMGRGGSAGQQIRDEILVIMHAHNIKEIHGTYYEQWHQKLHNNTTPADIGICRAIIAYLRGGGDMGSYWRVLGEHGITKEHLTSYSRPITTEPYMVQTDVGRLINDFERYLAILRNVHDALDLQLALDHAKGCLPGHVQGKLQDICNMGGTGFNNLDEGHGKFMKISSGRDELLAILNNKGTDPSVIKQLLVIDYTLETQQSVLVQGLTSETRLPQLCGQLRALLTALVGHLPQEDELQALLADWTTFSDSCSQKRWNSPEESALLLKALCDRTSRVVGELSDKCQTMMGPKAAFLGTAIDAPKKNIDVFVDEVLRGTSLMAVSLILQRMEPVLRDLAHLPPWQMISPIDKPIKGVLQLIDKMTGVQGEVFHTPTILLSGAVSGEEEVPDGVLGVLVRSAKEAPDILSHCAVRARNFGVLLCTCFDPKISEKLAADFANQWVEVRCKADGSLTVTACEKPASLEAEQAAAEAEHAKAAQAEVKMNLTDDLKCSWCVRPDEMNRTSVGSKSLNLALLRPKLPSEIYTPQAVALPYGTMQKSLTDDANKEVLPMLQKVLNRLQPQTSNEDAQVIFEEAQQIIESMRFPQQLRDAMRKAMAEVATDGEERLTKLFHERDAWAAVKGVWSSLFALRPWVSLAKAGRSFHDLNMAVLVQELVEAKYAFVLHTINPFTKDKEELYGELVAGRGETLVGNFPGRALSFAMRKGGEPRVISFPSKSVALHTQHCLIFRSDSNGEDLEGFAGAGLFESVCAEEDKEGFQRLHRLNVITDRDYRMQLLKRIAEVGWATEKAFDGAPQDIEGCVDVTERIFIVQSRPQV</sequence>
<reference evidence="15" key="1">
    <citation type="submission" date="2022-10" db="EMBL/GenBank/DDBJ databases">
        <authorList>
            <person name="Chen Y."/>
            <person name="Dougan E. K."/>
            <person name="Chan C."/>
            <person name="Rhodes N."/>
            <person name="Thang M."/>
        </authorList>
    </citation>
    <scope>NUCLEOTIDE SEQUENCE</scope>
</reference>
<keyword evidence="7" id="KW-0418">Kinase</keyword>
<dbReference type="PANTHER" id="PTHR46999">
    <property type="entry name" value="ALPHA-GLUCAN WATER DIKINASE 1, CHLOROPLASTIC-RELATED"/>
    <property type="match status" value="1"/>
</dbReference>
<dbReference type="SUPFAM" id="SSF56059">
    <property type="entry name" value="Glutathione synthetase ATP-binding domain-like"/>
    <property type="match status" value="1"/>
</dbReference>
<dbReference type="EMBL" id="CAMXCT020000142">
    <property type="protein sequence ID" value="CAL1127937.1"/>
    <property type="molecule type" value="Genomic_DNA"/>
</dbReference>
<dbReference type="GO" id="GO:0016853">
    <property type="term" value="F:isomerase activity"/>
    <property type="evidence" value="ECO:0007669"/>
    <property type="project" value="UniProtKB-KW"/>
</dbReference>
<dbReference type="PANTHER" id="PTHR46999:SF1">
    <property type="entry name" value="ALPHA-GLUCAN WATER DIKINASE 1, CHLOROPLASTIC"/>
    <property type="match status" value="1"/>
</dbReference>
<dbReference type="GO" id="GO:0005524">
    <property type="term" value="F:ATP binding"/>
    <property type="evidence" value="ECO:0007669"/>
    <property type="project" value="UniProtKB-KW"/>
</dbReference>
<evidence type="ECO:0000256" key="6">
    <source>
        <dbReference type="ARBA" id="ARBA00022741"/>
    </source>
</evidence>
<evidence type="ECO:0000256" key="9">
    <source>
        <dbReference type="ARBA" id="ARBA00022842"/>
    </source>
</evidence>
<dbReference type="InterPro" id="IPR056301">
    <property type="entry name" value="GWD-like_N_Ig"/>
</dbReference>
<evidence type="ECO:0000313" key="18">
    <source>
        <dbReference type="Proteomes" id="UP001152797"/>
    </source>
</evidence>
<feature type="coiled-coil region" evidence="11">
    <location>
        <begin position="404"/>
        <end position="431"/>
    </location>
</feature>
<evidence type="ECO:0000313" key="15">
    <source>
        <dbReference type="EMBL" id="CAI3974562.1"/>
    </source>
</evidence>
<evidence type="ECO:0000256" key="8">
    <source>
        <dbReference type="ARBA" id="ARBA00022840"/>
    </source>
</evidence>
<comment type="similarity">
    <text evidence="2">Belongs to the PEP-utilizing enzyme family.</text>
</comment>
<dbReference type="Gene3D" id="3.30.1490.20">
    <property type="entry name" value="ATP-grasp fold, A domain"/>
    <property type="match status" value="1"/>
</dbReference>
<proteinExistence type="inferred from homology"/>
<evidence type="ECO:0000256" key="7">
    <source>
        <dbReference type="ARBA" id="ARBA00022777"/>
    </source>
</evidence>
<dbReference type="Gene3D" id="3.30.470.20">
    <property type="entry name" value="ATP-grasp fold, B domain"/>
    <property type="match status" value="1"/>
</dbReference>
<dbReference type="EMBL" id="CAMXCT030000142">
    <property type="protein sequence ID" value="CAL4761874.1"/>
    <property type="molecule type" value="Genomic_DNA"/>
</dbReference>
<dbReference type="InterPro" id="IPR002192">
    <property type="entry name" value="PPDK_AMP/ATP-bd"/>
</dbReference>
<reference evidence="16" key="2">
    <citation type="submission" date="2024-04" db="EMBL/GenBank/DDBJ databases">
        <authorList>
            <person name="Chen Y."/>
            <person name="Shah S."/>
            <person name="Dougan E. K."/>
            <person name="Thang M."/>
            <person name="Chan C."/>
        </authorList>
    </citation>
    <scope>NUCLEOTIDE SEQUENCE [LARGE SCALE GENOMIC DNA]</scope>
</reference>
<feature type="domain" description="Alpha-glucan water dikinase-like N-terminal Ig-like" evidence="14">
    <location>
        <begin position="10"/>
        <end position="126"/>
    </location>
</feature>
<evidence type="ECO:0000313" key="16">
    <source>
        <dbReference type="EMBL" id="CAL1127937.1"/>
    </source>
</evidence>
<dbReference type="Pfam" id="PF23166">
    <property type="entry name" value="Ig_N_CWD1"/>
    <property type="match status" value="1"/>
</dbReference>
<comment type="caution">
    <text evidence="15">The sequence shown here is derived from an EMBL/GenBank/DDBJ whole genome shotgun (WGS) entry which is preliminary data.</text>
</comment>
<evidence type="ECO:0000259" key="14">
    <source>
        <dbReference type="Pfam" id="PF23166"/>
    </source>
</evidence>
<dbReference type="Pfam" id="PF01326">
    <property type="entry name" value="PPDK_N"/>
    <property type="match status" value="1"/>
</dbReference>
<keyword evidence="18" id="KW-1185">Reference proteome</keyword>
<evidence type="ECO:0000256" key="3">
    <source>
        <dbReference type="ARBA" id="ARBA00011738"/>
    </source>
</evidence>
<keyword evidence="10" id="KW-0119">Carbohydrate metabolism</keyword>
<dbReference type="Pfam" id="PF22973">
    <property type="entry name" value="GWD1_pHisD"/>
    <property type="match status" value="1"/>
</dbReference>
<feature type="domain" description="Pyruvate phosphate dikinase AMP/ATP-binding" evidence="12">
    <location>
        <begin position="1352"/>
        <end position="1555"/>
    </location>
</feature>
<comment type="cofactor">
    <cofactor evidence="1">
        <name>Mg(2+)</name>
        <dbReference type="ChEBI" id="CHEBI:18420"/>
    </cofactor>
</comment>
<name>A0A9P1BJQ4_9DINO</name>
<evidence type="ECO:0000256" key="5">
    <source>
        <dbReference type="ARBA" id="ARBA00022723"/>
    </source>
</evidence>
<keyword evidence="4" id="KW-0808">Transferase</keyword>
<dbReference type="EMBL" id="CAMXCT010000142">
    <property type="protein sequence ID" value="CAI3974562.1"/>
    <property type="molecule type" value="Genomic_DNA"/>
</dbReference>
<keyword evidence="6" id="KW-0547">Nucleotide-binding</keyword>
<keyword evidence="8" id="KW-0067">ATP-binding</keyword>
<protein>
    <submittedName>
        <fullName evidence="17">Peptidylprolyl isomerase</fullName>
    </submittedName>
</protein>
<evidence type="ECO:0000313" key="17">
    <source>
        <dbReference type="EMBL" id="CAL4761874.1"/>
    </source>
</evidence>
<dbReference type="OrthoDB" id="6123450at2759"/>
<evidence type="ECO:0000256" key="10">
    <source>
        <dbReference type="ARBA" id="ARBA00023277"/>
    </source>
</evidence>
<keyword evidence="5" id="KW-0479">Metal-binding</keyword>
<organism evidence="15">
    <name type="scientific">Cladocopium goreaui</name>
    <dbReference type="NCBI Taxonomy" id="2562237"/>
    <lineage>
        <taxon>Eukaryota</taxon>
        <taxon>Sar</taxon>
        <taxon>Alveolata</taxon>
        <taxon>Dinophyceae</taxon>
        <taxon>Suessiales</taxon>
        <taxon>Symbiodiniaceae</taxon>
        <taxon>Cladocopium</taxon>
    </lineage>
</organism>
<dbReference type="InterPro" id="IPR013815">
    <property type="entry name" value="ATP_grasp_subdomain_1"/>
</dbReference>
<evidence type="ECO:0000256" key="11">
    <source>
        <dbReference type="SAM" id="Coils"/>
    </source>
</evidence>
<comment type="subunit">
    <text evidence="3">Homodimer.</text>
</comment>
<feature type="domain" description="Alpha-glucan water dikinase phosphohistidine-like" evidence="13">
    <location>
        <begin position="1080"/>
        <end position="1191"/>
    </location>
</feature>
<evidence type="ECO:0000256" key="4">
    <source>
        <dbReference type="ARBA" id="ARBA00022679"/>
    </source>
</evidence>
<evidence type="ECO:0000256" key="2">
    <source>
        <dbReference type="ARBA" id="ARBA00007837"/>
    </source>
</evidence>
<dbReference type="InterPro" id="IPR054481">
    <property type="entry name" value="GWD1_pHisD"/>
</dbReference>
<evidence type="ECO:0000259" key="13">
    <source>
        <dbReference type="Pfam" id="PF22973"/>
    </source>
</evidence>